<dbReference type="RefSeq" id="WP_106167834.1">
    <property type="nucleotide sequence ID" value="NZ_JAVKZF010000002.1"/>
</dbReference>
<feature type="transmembrane region" description="Helical" evidence="2">
    <location>
        <begin position="140"/>
        <end position="160"/>
    </location>
</feature>
<comment type="caution">
    <text evidence="3">The sequence shown here is derived from an EMBL/GenBank/DDBJ whole genome shotgun (WGS) entry which is preliminary data.</text>
</comment>
<name>A0AB37UBN1_9CYAN</name>
<dbReference type="Gene3D" id="1.25.40.10">
    <property type="entry name" value="Tetratricopeptide repeat domain"/>
    <property type="match status" value="1"/>
</dbReference>
<dbReference type="Proteomes" id="UP000282574">
    <property type="component" value="Unassembled WGS sequence"/>
</dbReference>
<evidence type="ECO:0000256" key="1">
    <source>
        <dbReference type="PROSITE-ProRule" id="PRU00339"/>
    </source>
</evidence>
<evidence type="ECO:0000256" key="2">
    <source>
        <dbReference type="SAM" id="Phobius"/>
    </source>
</evidence>
<keyword evidence="2" id="KW-1133">Transmembrane helix</keyword>
<protein>
    <recommendedName>
        <fullName evidence="5">Tetratricopeptide repeat protein</fullName>
    </recommendedName>
</protein>
<accession>A0AB37UBN1</accession>
<proteinExistence type="predicted"/>
<organism evidence="3 4">
    <name type="scientific">Chroococcidiopsis cubana SAG 39.79</name>
    <dbReference type="NCBI Taxonomy" id="388085"/>
    <lineage>
        <taxon>Bacteria</taxon>
        <taxon>Bacillati</taxon>
        <taxon>Cyanobacteriota</taxon>
        <taxon>Cyanophyceae</taxon>
        <taxon>Chroococcidiopsidales</taxon>
        <taxon>Chroococcidiopsidaceae</taxon>
        <taxon>Chroococcidiopsis</taxon>
    </lineage>
</organism>
<feature type="transmembrane region" description="Helical" evidence="2">
    <location>
        <begin position="46"/>
        <end position="66"/>
    </location>
</feature>
<gene>
    <name evidence="3" type="ORF">DSM107010_57640</name>
</gene>
<evidence type="ECO:0000313" key="4">
    <source>
        <dbReference type="Proteomes" id="UP000282574"/>
    </source>
</evidence>
<reference evidence="3 4" key="1">
    <citation type="journal article" date="2019" name="Genome Biol. Evol.">
        <title>Day and night: Metabolic profiles and evolutionary relationships of six axenic non-marine cyanobacteria.</title>
        <authorList>
            <person name="Will S.E."/>
            <person name="Henke P."/>
            <person name="Boedeker C."/>
            <person name="Huang S."/>
            <person name="Brinkmann H."/>
            <person name="Rohde M."/>
            <person name="Jarek M."/>
            <person name="Friedl T."/>
            <person name="Seufert S."/>
            <person name="Schumacher M."/>
            <person name="Overmann J."/>
            <person name="Neumann-Schaal M."/>
            <person name="Petersen J."/>
        </authorList>
    </citation>
    <scope>NUCLEOTIDE SEQUENCE [LARGE SCALE GENOMIC DNA]</scope>
    <source>
        <strain evidence="3 4">SAG 39.79</strain>
    </source>
</reference>
<dbReference type="PROSITE" id="PS50005">
    <property type="entry name" value="TPR"/>
    <property type="match status" value="1"/>
</dbReference>
<dbReference type="InterPro" id="IPR019734">
    <property type="entry name" value="TPR_rpt"/>
</dbReference>
<keyword evidence="4" id="KW-1185">Reference proteome</keyword>
<keyword evidence="1" id="KW-0802">TPR repeat</keyword>
<dbReference type="InterPro" id="IPR011990">
    <property type="entry name" value="TPR-like_helical_dom_sf"/>
</dbReference>
<keyword evidence="2" id="KW-0472">Membrane</keyword>
<evidence type="ECO:0000313" key="3">
    <source>
        <dbReference type="EMBL" id="RUT04532.1"/>
    </source>
</evidence>
<sequence>MNNLLYYLNTIRLRFTNILPVTETGIISQNQVKKEVWYNWFERTRLTFLVASFALFLGVKSPWYSLPPEALEAFDTNLRIASAGRVIALLFALLAGAIAFQFIAVFNWVKHTSRGAQLCAPTNVTHTIENCYRRGRTARMLFWSGLVVVLLFPYCITTWSPTVAFLSAAYYKQGVEATHHVQRNFPKIQSQWKQNITLSQPEPIKSIAYFSIEDSRFFQMSSWDRIWVEGFGYSNNFFAYIGRGWSYAVAGLVISLMACYLGLAEQSFNALITDLAKFLPWAGVAIALLTLSMLLPNFIDRHLDTLYAQGQYRPVVTISRILKTCYPPLQGDTEFLRREAEARFYANRSEPDAIEFVKGLESYRRKDYIRAEDYFQNALAMQPQNFLVREYLTTSILNQGVTYFNGPNSPTNHQTGLAIERFERALQIFPAHIEALYDLMLARAANGEFDRSASAARQIIETQEYPQQSNLALLGQAYLHNSWASYHDGKIEKAWEQYRQSIDNKAWKESGEAQE</sequence>
<dbReference type="EMBL" id="RSCK01000085">
    <property type="protein sequence ID" value="RUT04532.1"/>
    <property type="molecule type" value="Genomic_DNA"/>
</dbReference>
<evidence type="ECO:0008006" key="5">
    <source>
        <dbReference type="Google" id="ProtNLM"/>
    </source>
</evidence>
<feature type="transmembrane region" description="Helical" evidence="2">
    <location>
        <begin position="244"/>
        <end position="263"/>
    </location>
</feature>
<feature type="repeat" description="TPR" evidence="1">
    <location>
        <begin position="352"/>
        <end position="385"/>
    </location>
</feature>
<dbReference type="AlphaFoldDB" id="A0AB37UBN1"/>
<dbReference type="SUPFAM" id="SSF48452">
    <property type="entry name" value="TPR-like"/>
    <property type="match status" value="1"/>
</dbReference>
<feature type="transmembrane region" description="Helical" evidence="2">
    <location>
        <begin position="86"/>
        <end position="109"/>
    </location>
</feature>
<feature type="transmembrane region" description="Helical" evidence="2">
    <location>
        <begin position="275"/>
        <end position="295"/>
    </location>
</feature>
<keyword evidence="2" id="KW-0812">Transmembrane</keyword>